<dbReference type="AlphaFoldDB" id="A0A7C4RZA4"/>
<evidence type="ECO:0000313" key="3">
    <source>
        <dbReference type="EMBL" id="HGU42635.1"/>
    </source>
</evidence>
<dbReference type="SMART" id="SM00014">
    <property type="entry name" value="acidPPc"/>
    <property type="match status" value="1"/>
</dbReference>
<dbReference type="SUPFAM" id="SSF48317">
    <property type="entry name" value="Acid phosphatase/Vanadium-dependent haloperoxidase"/>
    <property type="match status" value="1"/>
</dbReference>
<proteinExistence type="predicted"/>
<feature type="transmembrane region" description="Helical" evidence="1">
    <location>
        <begin position="84"/>
        <end position="105"/>
    </location>
</feature>
<evidence type="ECO:0000259" key="2">
    <source>
        <dbReference type="SMART" id="SM00014"/>
    </source>
</evidence>
<comment type="caution">
    <text evidence="3">The sequence shown here is derived from an EMBL/GenBank/DDBJ whole genome shotgun (WGS) entry which is preliminary data.</text>
</comment>
<dbReference type="InterPro" id="IPR036938">
    <property type="entry name" value="PAP2/HPO_sf"/>
</dbReference>
<gene>
    <name evidence="3" type="ORF">ENT72_06955</name>
</gene>
<dbReference type="PANTHER" id="PTHR14969:SF13">
    <property type="entry name" value="AT30094P"/>
    <property type="match status" value="1"/>
</dbReference>
<protein>
    <submittedName>
        <fullName evidence="3">Phosphatase PAP2 family protein</fullName>
    </submittedName>
</protein>
<sequence>MGKLKFLNINVIFAAMTLVILLSFSLSFRQTCGSADYFDELKVDLSSLFKTNDSQIYLFSLGAFSFALDSTVNESLPSSDFFKVLNDIDIFDFALISIIASGLIFPFDSYTAWTVIESFAVSVLITGTIKFLVGRARPFVNGNPFLFKFFSMENAYQSFPSGHAAISWAIFTPIAERFGKFWYVVPTIFSLQRLWSKNHWFSDVYYGFLLGYTTGYSLYYSKSD</sequence>
<dbReference type="EMBL" id="DSZT01000220">
    <property type="protein sequence ID" value="HGU42635.1"/>
    <property type="molecule type" value="Genomic_DNA"/>
</dbReference>
<dbReference type="Gene3D" id="1.20.144.10">
    <property type="entry name" value="Phosphatidic acid phosphatase type 2/haloperoxidase"/>
    <property type="match status" value="1"/>
</dbReference>
<keyword evidence="1" id="KW-1133">Transmembrane helix</keyword>
<feature type="transmembrane region" description="Helical" evidence="1">
    <location>
        <begin position="7"/>
        <end position="28"/>
    </location>
</feature>
<evidence type="ECO:0000256" key="1">
    <source>
        <dbReference type="SAM" id="Phobius"/>
    </source>
</evidence>
<organism evidence="3">
    <name type="scientific">Fervidobacterium pennivorans</name>
    <dbReference type="NCBI Taxonomy" id="93466"/>
    <lineage>
        <taxon>Bacteria</taxon>
        <taxon>Thermotogati</taxon>
        <taxon>Thermotogota</taxon>
        <taxon>Thermotogae</taxon>
        <taxon>Thermotogales</taxon>
        <taxon>Fervidobacteriaceae</taxon>
        <taxon>Fervidobacterium</taxon>
    </lineage>
</organism>
<keyword evidence="1" id="KW-0812">Transmembrane</keyword>
<name>A0A7C4RZA4_FERPE</name>
<feature type="domain" description="Phosphatidic acid phosphatase type 2/haloperoxidase" evidence="2">
    <location>
        <begin position="107"/>
        <end position="219"/>
    </location>
</feature>
<reference evidence="3" key="1">
    <citation type="journal article" date="2020" name="mSystems">
        <title>Genome- and Community-Level Interaction Insights into Carbon Utilization and Element Cycling Functions of Hydrothermarchaeota in Hydrothermal Sediment.</title>
        <authorList>
            <person name="Zhou Z."/>
            <person name="Liu Y."/>
            <person name="Xu W."/>
            <person name="Pan J."/>
            <person name="Luo Z.H."/>
            <person name="Li M."/>
        </authorList>
    </citation>
    <scope>NUCLEOTIDE SEQUENCE [LARGE SCALE GENOMIC DNA]</scope>
    <source>
        <strain evidence="3">SpSt-604</strain>
    </source>
</reference>
<feature type="transmembrane region" description="Helical" evidence="1">
    <location>
        <begin position="111"/>
        <end position="133"/>
    </location>
</feature>
<keyword evidence="1" id="KW-0472">Membrane</keyword>
<dbReference type="Pfam" id="PF01569">
    <property type="entry name" value="PAP2"/>
    <property type="match status" value="1"/>
</dbReference>
<dbReference type="InterPro" id="IPR000326">
    <property type="entry name" value="PAP2/HPO"/>
</dbReference>
<dbReference type="PANTHER" id="PTHR14969">
    <property type="entry name" value="SPHINGOSINE-1-PHOSPHATE PHOSPHOHYDROLASE"/>
    <property type="match status" value="1"/>
</dbReference>
<accession>A0A7C4RZA4</accession>